<sequence>MDIDHEVRESVCDLTRYDYVMMTDVIGIMVHFGGKEYKHLISRAGRIAAQLVREGKITAGDLREDGFAAWDSTPEESAARIERETREYEENGREVDFGDIAWFS</sequence>
<gene>
    <name evidence="1" type="ORF">G443_000136</name>
</gene>
<dbReference type="RefSeq" id="WP_035292033.1">
    <property type="nucleotide sequence ID" value="NZ_AUBJ02000001.1"/>
</dbReference>
<reference evidence="1 2" key="1">
    <citation type="submission" date="2022-06" db="EMBL/GenBank/DDBJ databases">
        <title>Genomic Encyclopedia of Type Strains, Phase I: the one thousand microbial genomes (KMG-I) project.</title>
        <authorList>
            <person name="Kyrpides N."/>
        </authorList>
    </citation>
    <scope>NUCLEOTIDE SEQUENCE [LARGE SCALE GENOMIC DNA]</scope>
    <source>
        <strain evidence="1 2">DSM 43889</strain>
    </source>
</reference>
<accession>A0ABT1JCI3</accession>
<protein>
    <submittedName>
        <fullName evidence="1">Uncharacterized protein</fullName>
    </submittedName>
</protein>
<evidence type="ECO:0000313" key="2">
    <source>
        <dbReference type="Proteomes" id="UP000791080"/>
    </source>
</evidence>
<comment type="caution">
    <text evidence="1">The sequence shown here is derived from an EMBL/GenBank/DDBJ whole genome shotgun (WGS) entry which is preliminary data.</text>
</comment>
<evidence type="ECO:0000313" key="1">
    <source>
        <dbReference type="EMBL" id="MCP2329866.1"/>
    </source>
</evidence>
<dbReference type="EMBL" id="AUBJ02000001">
    <property type="protein sequence ID" value="MCP2329866.1"/>
    <property type="molecule type" value="Genomic_DNA"/>
</dbReference>
<organism evidence="1 2">
    <name type="scientific">Actinoalloteichus caeruleus DSM 43889</name>
    <dbReference type="NCBI Taxonomy" id="1120930"/>
    <lineage>
        <taxon>Bacteria</taxon>
        <taxon>Bacillati</taxon>
        <taxon>Actinomycetota</taxon>
        <taxon>Actinomycetes</taxon>
        <taxon>Pseudonocardiales</taxon>
        <taxon>Pseudonocardiaceae</taxon>
        <taxon>Actinoalloteichus</taxon>
        <taxon>Actinoalloteichus cyanogriseus</taxon>
    </lineage>
</organism>
<dbReference type="Proteomes" id="UP000791080">
    <property type="component" value="Unassembled WGS sequence"/>
</dbReference>
<name>A0ABT1JCI3_ACTCY</name>
<proteinExistence type="predicted"/>
<keyword evidence="2" id="KW-1185">Reference proteome</keyword>